<accession>U5NBP1</accession>
<organism evidence="3 4">
    <name type="scientific">Candidatus Symbiobacter mobilis CR</name>
    <dbReference type="NCBI Taxonomy" id="946483"/>
    <lineage>
        <taxon>Bacteria</taxon>
        <taxon>Pseudomonadati</taxon>
        <taxon>Pseudomonadota</taxon>
        <taxon>Betaproteobacteria</taxon>
        <taxon>Burkholderiales</taxon>
        <taxon>Comamonadaceae</taxon>
    </lineage>
</organism>
<dbReference type="PANTHER" id="PTHR36180:SF1">
    <property type="entry name" value="ANTA_ANTB ANTIREPRESSOR DOMAIN-CONTAINING PROTEIN"/>
    <property type="match status" value="1"/>
</dbReference>
<dbReference type="AlphaFoldDB" id="U5NBP1"/>
<evidence type="ECO:0000313" key="4">
    <source>
        <dbReference type="Proteomes" id="UP000017184"/>
    </source>
</evidence>
<protein>
    <submittedName>
        <fullName evidence="3">Phage anti-repressor protein</fullName>
    </submittedName>
</protein>
<dbReference type="Proteomes" id="UP000017184">
    <property type="component" value="Chromosome"/>
</dbReference>
<keyword evidence="4" id="KW-1185">Reference proteome</keyword>
<feature type="domain" description="Antirepressor protein C-terminal" evidence="1">
    <location>
        <begin position="143"/>
        <end position="247"/>
    </location>
</feature>
<dbReference type="PANTHER" id="PTHR36180">
    <property type="entry name" value="DNA-BINDING PROTEIN-RELATED-RELATED"/>
    <property type="match status" value="1"/>
</dbReference>
<dbReference type="KEGG" id="cbx:Cenrod_1573"/>
<dbReference type="STRING" id="946483.Cenrod_1573"/>
<dbReference type="RefSeq" id="WP_022773460.1">
    <property type="nucleotide sequence ID" value="NC_022576.1"/>
</dbReference>
<dbReference type="InterPro" id="IPR013557">
    <property type="entry name" value="AntA/B_antirep"/>
</dbReference>
<proteinExistence type="predicted"/>
<sequence length="262" mass="29313">MENALIPVGLNPIGAAVAQTVNARDLHSFLEVGKDFSTWIKDRIEKYDFVENQDFVIDSPNLGNQNGRGGDRRSLSYHLALDMAKELSMVENNAKGRQARRYFIDCEREAKEAKPRDPMQVLNDPAAMRGLLLNYTEKVLNLEKQVGELAPKAEALDLISTAEGAMCITNAAKNLQMQPKKLFAWLQENQWIYRRAGGKCYAGYQARIQVGYLEHKITTVERADGTIKQAEQVLVTAKGLAKLATDICKELRTVREEDAKAA</sequence>
<dbReference type="eggNOG" id="COG3561">
    <property type="taxonomic scope" value="Bacteria"/>
</dbReference>
<feature type="domain" description="AntA/AntB antirepressor" evidence="2">
    <location>
        <begin position="21"/>
        <end position="93"/>
    </location>
</feature>
<dbReference type="EMBL" id="CP004885">
    <property type="protein sequence ID" value="AGX87658.1"/>
    <property type="molecule type" value="Genomic_DNA"/>
</dbReference>
<dbReference type="GO" id="GO:0003677">
    <property type="term" value="F:DNA binding"/>
    <property type="evidence" value="ECO:0007669"/>
    <property type="project" value="InterPro"/>
</dbReference>
<evidence type="ECO:0000313" key="3">
    <source>
        <dbReference type="EMBL" id="AGX87658.1"/>
    </source>
</evidence>
<evidence type="ECO:0000259" key="2">
    <source>
        <dbReference type="Pfam" id="PF08346"/>
    </source>
</evidence>
<dbReference type="OrthoDB" id="8611785at2"/>
<reference evidence="3 4" key="1">
    <citation type="journal article" date="2013" name="Genome Biol.">
        <title>Genomic analysis reveals key aspects of prokaryotic symbiosis in the phototrophic consortium "Chlorochromatium aggregatum".</title>
        <authorList>
            <person name="Liu Z."/>
            <person name="Muller J."/>
            <person name="Li T."/>
            <person name="Alvey R.M."/>
            <person name="Vogl K."/>
            <person name="Frigaard N.U."/>
            <person name="Rockwell N.C."/>
            <person name="Boyd E.S."/>
            <person name="Tomsho L.P."/>
            <person name="Schuster S.C."/>
            <person name="Henke P."/>
            <person name="Rohde M."/>
            <person name="Overmann J."/>
            <person name="Bryant D.A."/>
        </authorList>
    </citation>
    <scope>NUCLEOTIDE SEQUENCE [LARGE SCALE GENOMIC DNA]</scope>
    <source>
        <strain evidence="3">CR</strain>
    </source>
</reference>
<gene>
    <name evidence="3" type="ORF">Cenrod_1573</name>
</gene>
<dbReference type="eggNOG" id="COG3645">
    <property type="taxonomic scope" value="Bacteria"/>
</dbReference>
<dbReference type="Pfam" id="PF03374">
    <property type="entry name" value="ANT"/>
    <property type="match status" value="1"/>
</dbReference>
<name>U5NBP1_9BURK</name>
<evidence type="ECO:0000259" key="1">
    <source>
        <dbReference type="Pfam" id="PF03374"/>
    </source>
</evidence>
<dbReference type="Pfam" id="PF08346">
    <property type="entry name" value="AntA"/>
    <property type="match status" value="1"/>
</dbReference>
<dbReference type="HOGENOM" id="CLU_046670_11_3_4"/>
<dbReference type="InterPro" id="IPR005039">
    <property type="entry name" value="Ant_C"/>
</dbReference>
<dbReference type="PATRIC" id="fig|946483.4.peg.1592"/>